<keyword evidence="1 3" id="KW-0210">Decarboxylase</keyword>
<dbReference type="PANTHER" id="PTHR14359:SF6">
    <property type="entry name" value="PHOSPHOPANTOTHENOYLCYSTEINE DECARBOXYLASE"/>
    <property type="match status" value="1"/>
</dbReference>
<dbReference type="Gene3D" id="3.40.50.10300">
    <property type="entry name" value="CoaB-like"/>
    <property type="match status" value="1"/>
</dbReference>
<dbReference type="Proteomes" id="UP000034739">
    <property type="component" value="Unassembled WGS sequence"/>
</dbReference>
<dbReference type="GO" id="GO:0004632">
    <property type="term" value="F:phosphopantothenate--cysteine ligase activity"/>
    <property type="evidence" value="ECO:0007669"/>
    <property type="project" value="UniProtKB-UniRule"/>
</dbReference>
<comment type="function">
    <text evidence="4">Catalyzes two steps in the biosynthesis of coenzyme A. In the first step cysteine is conjugated to 4'-phosphopantothenate to form 4-phosphopantothenoylcysteine, in the latter compound is decarboxylated to form 4'-phosphopantotheine.</text>
</comment>
<dbReference type="Gene3D" id="3.40.50.1950">
    <property type="entry name" value="Flavin prenyltransferase-like"/>
    <property type="match status" value="1"/>
</dbReference>
<dbReference type="NCBIfam" id="TIGR00521">
    <property type="entry name" value="coaBC_dfp"/>
    <property type="match status" value="1"/>
</dbReference>
<organism evidence="7 8">
    <name type="scientific">Candidatus Gottesmanbacteria bacterium GW2011_GWA2_47_9</name>
    <dbReference type="NCBI Taxonomy" id="1618445"/>
    <lineage>
        <taxon>Bacteria</taxon>
        <taxon>Candidatus Gottesmaniibacteriota</taxon>
    </lineage>
</organism>
<dbReference type="InterPro" id="IPR005252">
    <property type="entry name" value="CoaBC"/>
</dbReference>
<keyword evidence="3 4" id="KW-0285">Flavoprotein</keyword>
<dbReference type="PANTHER" id="PTHR14359">
    <property type="entry name" value="HOMO-OLIGOMERIC FLAVIN CONTAINING CYS DECARBOXYLASE FAMILY"/>
    <property type="match status" value="1"/>
</dbReference>
<accession>A0A0G1TYN9</accession>
<dbReference type="HAMAP" id="MF_02225">
    <property type="entry name" value="CoaBC"/>
    <property type="match status" value="1"/>
</dbReference>
<dbReference type="GO" id="GO:0015941">
    <property type="term" value="P:pantothenate catabolic process"/>
    <property type="evidence" value="ECO:0007669"/>
    <property type="project" value="InterPro"/>
</dbReference>
<evidence type="ECO:0000313" key="8">
    <source>
        <dbReference type="Proteomes" id="UP000034739"/>
    </source>
</evidence>
<feature type="domain" description="DNA/pantothenate metabolism flavoprotein C-terminal" evidence="6">
    <location>
        <begin position="191"/>
        <end position="399"/>
    </location>
</feature>
<dbReference type="EC" id="6.3.2.5" evidence="3"/>
<comment type="cofactor">
    <cofactor evidence="3">
        <name>Mg(2+)</name>
        <dbReference type="ChEBI" id="CHEBI:18420"/>
    </cofactor>
</comment>
<dbReference type="EMBL" id="LCOY01000044">
    <property type="protein sequence ID" value="KKU86946.1"/>
    <property type="molecule type" value="Genomic_DNA"/>
</dbReference>
<sequence length="406" mass="44198">MATKTVVLGVTGGIAAFKVLELIAILKHSGIHVIVIATPAATRIITPKQFTKAGATNVLTQLFQPNFDYKKILKARRVEHIDIAQSSSLIVIAPATANIIAKLAAGIADDYLTTTVLAATCPILIYPSMNTVMWRNPVTQKNVAYLRSLGMQIITPVSGILACGTEGEGRLPAVKKISDEIMAQLSRTNSLQGKRVLVTAGGTREPIDAVRFLTNRSSGKMGIAIAEECYLRGANVTLLRSRTSVQPRYPLNEYLFDTADDLEQFVEKHIRQADICFHVAAVSDFLVEKNPLKLSSQKSHTLTLLPRPKIIDTIKKQNPKVFLVSFKAEAGLMDDGLVDAAKKKLKESQSDVVVANHIDRPNQGFGVDTNEVFIVTKQGAVTHVPLTSKHQVAQQTLNLALKTVFT</sequence>
<comment type="catalytic activity">
    <reaction evidence="3 4">
        <text>N-[(R)-4-phosphopantothenoyl]-L-cysteine + H(+) = (R)-4'-phosphopantetheine + CO2</text>
        <dbReference type="Rhea" id="RHEA:16793"/>
        <dbReference type="ChEBI" id="CHEBI:15378"/>
        <dbReference type="ChEBI" id="CHEBI:16526"/>
        <dbReference type="ChEBI" id="CHEBI:59458"/>
        <dbReference type="ChEBI" id="CHEBI:61723"/>
        <dbReference type="EC" id="4.1.1.36"/>
    </reaction>
</comment>
<feature type="binding site" evidence="3">
    <location>
        <position position="344"/>
    </location>
    <ligand>
        <name>CTP</name>
        <dbReference type="ChEBI" id="CHEBI:37563"/>
    </ligand>
</feature>
<comment type="catalytic activity">
    <reaction evidence="3 4">
        <text>(R)-4'-phosphopantothenate + L-cysteine + CTP = N-[(R)-4-phosphopantothenoyl]-L-cysteine + CMP + diphosphate + H(+)</text>
        <dbReference type="Rhea" id="RHEA:19397"/>
        <dbReference type="ChEBI" id="CHEBI:10986"/>
        <dbReference type="ChEBI" id="CHEBI:15378"/>
        <dbReference type="ChEBI" id="CHEBI:33019"/>
        <dbReference type="ChEBI" id="CHEBI:35235"/>
        <dbReference type="ChEBI" id="CHEBI:37563"/>
        <dbReference type="ChEBI" id="CHEBI:59458"/>
        <dbReference type="ChEBI" id="CHEBI:60377"/>
        <dbReference type="EC" id="6.3.2.5"/>
    </reaction>
</comment>
<name>A0A0G1TYN9_9BACT</name>
<comment type="similarity">
    <text evidence="3 4">In the C-terminal section; belongs to the PPC synthetase family.</text>
</comment>
<evidence type="ECO:0000256" key="1">
    <source>
        <dbReference type="ARBA" id="ARBA00022793"/>
    </source>
</evidence>
<dbReference type="Pfam" id="PF04127">
    <property type="entry name" value="DFP"/>
    <property type="match status" value="1"/>
</dbReference>
<gene>
    <name evidence="3" type="primary">coaBC</name>
    <name evidence="7" type="ORF">UY16_C0044G0003</name>
</gene>
<feature type="domain" description="Flavoprotein" evidence="5">
    <location>
        <begin position="4"/>
        <end position="183"/>
    </location>
</feature>
<evidence type="ECO:0000256" key="4">
    <source>
        <dbReference type="RuleBase" id="RU364078"/>
    </source>
</evidence>
<dbReference type="SUPFAM" id="SSF102645">
    <property type="entry name" value="CoaB-like"/>
    <property type="match status" value="1"/>
</dbReference>
<comment type="similarity">
    <text evidence="3 4">In the N-terminal section; belongs to the HFCD (homo-oligomeric flavin containing Cys decarboxylase) superfamily.</text>
</comment>
<proteinExistence type="inferred from homology"/>
<dbReference type="GO" id="GO:0015937">
    <property type="term" value="P:coenzyme A biosynthetic process"/>
    <property type="evidence" value="ECO:0007669"/>
    <property type="project" value="UniProtKB-UniRule"/>
</dbReference>
<reference evidence="7 8" key="1">
    <citation type="journal article" date="2015" name="Nature">
        <title>rRNA introns, odd ribosomes, and small enigmatic genomes across a large radiation of phyla.</title>
        <authorList>
            <person name="Brown C.T."/>
            <person name="Hug L.A."/>
            <person name="Thomas B.C."/>
            <person name="Sharon I."/>
            <person name="Castelle C.J."/>
            <person name="Singh A."/>
            <person name="Wilkins M.J."/>
            <person name="Williams K.H."/>
            <person name="Banfield J.F."/>
        </authorList>
    </citation>
    <scope>NUCLEOTIDE SEQUENCE [LARGE SCALE GENOMIC DNA]</scope>
</reference>
<keyword evidence="3" id="KW-0511">Multifunctional enzyme</keyword>
<evidence type="ECO:0000259" key="6">
    <source>
        <dbReference type="Pfam" id="PF04127"/>
    </source>
</evidence>
<dbReference type="EC" id="4.1.1.36" evidence="3"/>
<comment type="cofactor">
    <cofactor evidence="3">
        <name>FMN</name>
        <dbReference type="ChEBI" id="CHEBI:58210"/>
    </cofactor>
    <text evidence="3">Binds 1 FMN per subunit.</text>
</comment>
<feature type="region of interest" description="Phosphopantothenoylcysteine decarboxylase" evidence="3">
    <location>
        <begin position="1"/>
        <end position="195"/>
    </location>
</feature>
<dbReference type="GO" id="GO:0071513">
    <property type="term" value="C:phosphopantothenoylcysteine decarboxylase complex"/>
    <property type="evidence" value="ECO:0007669"/>
    <property type="project" value="TreeGrafter"/>
</dbReference>
<keyword evidence="3" id="KW-0460">Magnesium</keyword>
<dbReference type="Pfam" id="PF02441">
    <property type="entry name" value="Flavoprotein"/>
    <property type="match status" value="1"/>
</dbReference>
<feature type="binding site" evidence="3">
    <location>
        <position position="284"/>
    </location>
    <ligand>
        <name>CTP</name>
        <dbReference type="ChEBI" id="CHEBI:37563"/>
    </ligand>
</feature>
<feature type="binding site" evidence="3">
    <location>
        <position position="326"/>
    </location>
    <ligand>
        <name>CTP</name>
        <dbReference type="ChEBI" id="CHEBI:37563"/>
    </ligand>
</feature>
<feature type="active site" description="Proton donor" evidence="3">
    <location>
        <position position="163"/>
    </location>
</feature>
<keyword evidence="2 3" id="KW-0456">Lyase</keyword>
<dbReference type="PATRIC" id="fig|1618445.3.peg.1021"/>
<evidence type="ECO:0000259" key="5">
    <source>
        <dbReference type="Pfam" id="PF02441"/>
    </source>
</evidence>
<keyword evidence="3 4" id="KW-0288">FMN</keyword>
<evidence type="ECO:0000313" key="7">
    <source>
        <dbReference type="EMBL" id="KKU86946.1"/>
    </source>
</evidence>
<dbReference type="InterPro" id="IPR003382">
    <property type="entry name" value="Flavoprotein"/>
</dbReference>
<dbReference type="UniPathway" id="UPA00241">
    <property type="reaction ID" value="UER00353"/>
</dbReference>
<evidence type="ECO:0000256" key="2">
    <source>
        <dbReference type="ARBA" id="ARBA00023239"/>
    </source>
</evidence>
<evidence type="ECO:0000256" key="3">
    <source>
        <dbReference type="HAMAP-Rule" id="MF_02225"/>
    </source>
</evidence>
<dbReference type="AlphaFoldDB" id="A0A0G1TYN9"/>
<keyword evidence="3 4" id="KW-0436">Ligase</keyword>
<dbReference type="GO" id="GO:0046872">
    <property type="term" value="F:metal ion binding"/>
    <property type="evidence" value="ECO:0007669"/>
    <property type="project" value="UniProtKB-KW"/>
</dbReference>
<comment type="pathway">
    <text evidence="3 4">Cofactor biosynthesis; coenzyme A biosynthesis; CoA from (R)-pantothenate: step 3/5.</text>
</comment>
<comment type="function">
    <text evidence="3">Catalyzes two sequential steps in the biosynthesis of coenzyme A. In the first step cysteine is conjugated to 4'-phosphopantothenate to form 4-phosphopantothenoylcysteine. In the second step the latter compound is decarboxylated to form 4'-phosphopantotheine.</text>
</comment>
<dbReference type="GO" id="GO:0004633">
    <property type="term" value="F:phosphopantothenoylcysteine decarboxylase activity"/>
    <property type="evidence" value="ECO:0007669"/>
    <property type="project" value="UniProtKB-UniRule"/>
</dbReference>
<dbReference type="SUPFAM" id="SSF52507">
    <property type="entry name" value="Homo-oligomeric flavin-containing Cys decarboxylases, HFCD"/>
    <property type="match status" value="1"/>
</dbReference>
<dbReference type="InterPro" id="IPR035929">
    <property type="entry name" value="CoaB-like_sf"/>
</dbReference>
<feature type="region of interest" description="Phosphopantothenate--cysteine ligase" evidence="3">
    <location>
        <begin position="196"/>
        <end position="406"/>
    </location>
</feature>
<comment type="caution">
    <text evidence="7">The sequence shown here is derived from an EMBL/GenBank/DDBJ whole genome shotgun (WGS) entry which is preliminary data.</text>
</comment>
<dbReference type="InterPro" id="IPR036551">
    <property type="entry name" value="Flavin_trans-like"/>
</dbReference>
<dbReference type="GO" id="GO:0010181">
    <property type="term" value="F:FMN binding"/>
    <property type="evidence" value="ECO:0007669"/>
    <property type="project" value="UniProtKB-UniRule"/>
</dbReference>
<feature type="binding site" evidence="3">
    <location>
        <position position="293"/>
    </location>
    <ligand>
        <name>CTP</name>
        <dbReference type="ChEBI" id="CHEBI:37563"/>
    </ligand>
</feature>
<keyword evidence="3" id="KW-0479">Metal-binding</keyword>
<comment type="pathway">
    <text evidence="3 4">Cofactor biosynthesis; coenzyme A biosynthesis; CoA from (R)-pantothenate: step 2/5.</text>
</comment>
<protein>
    <recommendedName>
        <fullName evidence="3">Coenzyme A biosynthesis bifunctional protein CoaBC</fullName>
    </recommendedName>
    <alternativeName>
        <fullName evidence="3">DNA/pantothenate metabolism flavoprotein</fullName>
    </alternativeName>
    <alternativeName>
        <fullName evidence="3">Phosphopantothenoylcysteine synthetase/decarboxylase</fullName>
        <shortName evidence="3">PPCS-PPCDC</shortName>
    </alternativeName>
    <domain>
        <recommendedName>
            <fullName evidence="3">Phosphopantothenoylcysteine decarboxylase</fullName>
            <shortName evidence="3">PPC decarboxylase</shortName>
            <shortName evidence="3">PPC-DC</shortName>
            <ecNumber evidence="3">4.1.1.36</ecNumber>
        </recommendedName>
        <alternativeName>
            <fullName evidence="3">CoaC</fullName>
        </alternativeName>
    </domain>
    <domain>
        <recommendedName>
            <fullName evidence="3">Phosphopantothenate--cysteine ligase</fullName>
            <ecNumber evidence="3">6.3.2.5</ecNumber>
        </recommendedName>
        <alternativeName>
            <fullName evidence="3">CoaB</fullName>
        </alternativeName>
        <alternativeName>
            <fullName evidence="3">Phosphopantothenoylcysteine synthetase</fullName>
            <shortName evidence="3">PPC synthetase</shortName>
            <shortName evidence="3">PPC-S</shortName>
        </alternativeName>
    </domain>
</protein>
<dbReference type="InterPro" id="IPR007085">
    <property type="entry name" value="DNA/pantothenate-metab_flavo_C"/>
</dbReference>
<comment type="caution">
    <text evidence="3">Lacks conserved residue(s) required for the propagation of feature annotation.</text>
</comment>